<dbReference type="Gene3D" id="3.40.50.2300">
    <property type="match status" value="2"/>
</dbReference>
<keyword evidence="2 5" id="KW-0238">DNA-binding</keyword>
<dbReference type="PANTHER" id="PTHR30146">
    <property type="entry name" value="LACI-RELATED TRANSCRIPTIONAL REPRESSOR"/>
    <property type="match status" value="1"/>
</dbReference>
<dbReference type="Proteomes" id="UP000579153">
    <property type="component" value="Unassembled WGS sequence"/>
</dbReference>
<evidence type="ECO:0000256" key="3">
    <source>
        <dbReference type="ARBA" id="ARBA00023163"/>
    </source>
</evidence>
<dbReference type="SMART" id="SM00354">
    <property type="entry name" value="HTH_LACI"/>
    <property type="match status" value="1"/>
</dbReference>
<dbReference type="InterPro" id="IPR000843">
    <property type="entry name" value="HTH_LacI"/>
</dbReference>
<dbReference type="PANTHER" id="PTHR30146:SF153">
    <property type="entry name" value="LACTOSE OPERON REPRESSOR"/>
    <property type="match status" value="1"/>
</dbReference>
<dbReference type="Pfam" id="PF00356">
    <property type="entry name" value="LacI"/>
    <property type="match status" value="1"/>
</dbReference>
<dbReference type="AlphaFoldDB" id="A0A7W9GEW6"/>
<dbReference type="CDD" id="cd01392">
    <property type="entry name" value="HTH_LacI"/>
    <property type="match status" value="1"/>
</dbReference>
<feature type="domain" description="HTH lacI-type" evidence="4">
    <location>
        <begin position="8"/>
        <end position="64"/>
    </location>
</feature>
<dbReference type="EMBL" id="JACHMB010000001">
    <property type="protein sequence ID" value="MBB5782555.1"/>
    <property type="molecule type" value="Genomic_DNA"/>
</dbReference>
<evidence type="ECO:0000313" key="6">
    <source>
        <dbReference type="Proteomes" id="UP000579153"/>
    </source>
</evidence>
<comment type="caution">
    <text evidence="5">The sequence shown here is derived from an EMBL/GenBank/DDBJ whole genome shotgun (WGS) entry which is preliminary data.</text>
</comment>
<reference evidence="5 6" key="1">
    <citation type="submission" date="2020-08" db="EMBL/GenBank/DDBJ databases">
        <title>Sequencing the genomes of 1000 actinobacteria strains.</title>
        <authorList>
            <person name="Klenk H.-P."/>
        </authorList>
    </citation>
    <scope>NUCLEOTIDE SEQUENCE [LARGE SCALE GENOMIC DNA]</scope>
    <source>
        <strain evidence="5 6">DSM 45507</strain>
    </source>
</reference>
<dbReference type="Pfam" id="PF13377">
    <property type="entry name" value="Peripla_BP_3"/>
    <property type="match status" value="1"/>
</dbReference>
<dbReference type="InterPro" id="IPR046335">
    <property type="entry name" value="LacI/GalR-like_sensor"/>
</dbReference>
<keyword evidence="6" id="KW-1185">Reference proteome</keyword>
<dbReference type="RefSeq" id="WP_185075623.1">
    <property type="nucleotide sequence ID" value="NZ_JACHMB010000001.1"/>
</dbReference>
<protein>
    <submittedName>
        <fullName evidence="5">DNA-binding LacI/PurR family transcriptional regulator</fullName>
    </submittedName>
</protein>
<gene>
    <name evidence="5" type="ORF">HD596_009311</name>
</gene>
<keyword evidence="3" id="KW-0804">Transcription</keyword>
<sequence>MGGGARRVTASDIARSLGISRATVGFVINDTPGQTISEATRRKVLAEAARLGYRPHAAARALARGSNRIVLFVLPDWPVEHSLRRYLEEATLVLDRAGYSLVTWTRHASGRSRPLWETLDPDLVVPVIPLPRDDLDVLRREAGARLLLGGDEPAELHEVPSLRAGPPLQVEHLHERGHARLAVALTGDPRLELLAGLRASLARARAAELGLEIADLRTVSDEDGSAADAVRDWLDAGVTGVVAYNDDIAAAVVGAAVRAGIALPGRLAVVGHDDSPLARLLVPALSSVRVDVAGLGRYAAHRALHALGVEDTPPAKPGVRASVVHRETS</sequence>
<evidence type="ECO:0000256" key="1">
    <source>
        <dbReference type="ARBA" id="ARBA00023015"/>
    </source>
</evidence>
<evidence type="ECO:0000259" key="4">
    <source>
        <dbReference type="PROSITE" id="PS50932"/>
    </source>
</evidence>
<proteinExistence type="predicted"/>
<dbReference type="PROSITE" id="PS50932">
    <property type="entry name" value="HTH_LACI_2"/>
    <property type="match status" value="1"/>
</dbReference>
<dbReference type="InterPro" id="IPR028082">
    <property type="entry name" value="Peripla_BP_I"/>
</dbReference>
<dbReference type="SUPFAM" id="SSF47413">
    <property type="entry name" value="lambda repressor-like DNA-binding domains"/>
    <property type="match status" value="1"/>
</dbReference>
<dbReference type="SUPFAM" id="SSF53822">
    <property type="entry name" value="Periplasmic binding protein-like I"/>
    <property type="match status" value="1"/>
</dbReference>
<evidence type="ECO:0000313" key="5">
    <source>
        <dbReference type="EMBL" id="MBB5782555.1"/>
    </source>
</evidence>
<name>A0A7W9GEW6_9ACTN</name>
<dbReference type="Gene3D" id="1.10.260.40">
    <property type="entry name" value="lambda repressor-like DNA-binding domains"/>
    <property type="match status" value="1"/>
</dbReference>
<dbReference type="GO" id="GO:0000976">
    <property type="term" value="F:transcription cis-regulatory region binding"/>
    <property type="evidence" value="ECO:0007669"/>
    <property type="project" value="TreeGrafter"/>
</dbReference>
<evidence type="ECO:0000256" key="2">
    <source>
        <dbReference type="ARBA" id="ARBA00023125"/>
    </source>
</evidence>
<dbReference type="GO" id="GO:0003700">
    <property type="term" value="F:DNA-binding transcription factor activity"/>
    <property type="evidence" value="ECO:0007669"/>
    <property type="project" value="TreeGrafter"/>
</dbReference>
<accession>A0A7W9GEW6</accession>
<dbReference type="InterPro" id="IPR010982">
    <property type="entry name" value="Lambda_DNA-bd_dom_sf"/>
</dbReference>
<keyword evidence="1" id="KW-0805">Transcription regulation</keyword>
<organism evidence="5 6">
    <name type="scientific">Nonomuraea jabiensis</name>
    <dbReference type="NCBI Taxonomy" id="882448"/>
    <lineage>
        <taxon>Bacteria</taxon>
        <taxon>Bacillati</taxon>
        <taxon>Actinomycetota</taxon>
        <taxon>Actinomycetes</taxon>
        <taxon>Streptosporangiales</taxon>
        <taxon>Streptosporangiaceae</taxon>
        <taxon>Nonomuraea</taxon>
    </lineage>
</organism>